<dbReference type="PANTHER" id="PTHR31571">
    <property type="entry name" value="ALTERED INHERITANCE OF MITOCHONDRIA PROTEIN 6"/>
    <property type="match status" value="1"/>
</dbReference>
<dbReference type="GO" id="GO:0006629">
    <property type="term" value="P:lipid metabolic process"/>
    <property type="evidence" value="ECO:0007669"/>
    <property type="project" value="InterPro"/>
</dbReference>
<dbReference type="Proteomes" id="UP000799776">
    <property type="component" value="Unassembled WGS sequence"/>
</dbReference>
<evidence type="ECO:0000256" key="1">
    <source>
        <dbReference type="ARBA" id="ARBA00008858"/>
    </source>
</evidence>
<dbReference type="EMBL" id="ML978713">
    <property type="protein sequence ID" value="KAF2089923.1"/>
    <property type="molecule type" value="Genomic_DNA"/>
</dbReference>
<sequence length="351" mass="38405">MKNIRKLSIHPPTRIHIALVTALISHLRPPTPLNGLHAIVTNWREPTSPTALNTTSLWAPEFSRDIVPRPIHSHNDYWRRVPLYLALLNGASSIEADIWQHADTSDLLVGHTASALRPARTLNTLYLSPLMEILTRQNAAANTNINTTTTAPTVVGVFDTSPTHPLVLLLDVKTPGPATWPLILSHLAPLHAANYLTRWNGTTLIPGPITVVGSGNTPFELLNSAEFGRDRFVFFDAPLGELGTGEKEEEGGKYGVRNSYYASGRWGQGWLDGARKEEVKRQVAGAKAKGLRARYWGTPGWPVSTRDSIWSFLVSAGVGVLNVDDVEVAGRWNWSWCSVAGLTLCGNDVHG</sequence>
<evidence type="ECO:0000313" key="4">
    <source>
        <dbReference type="Proteomes" id="UP000799776"/>
    </source>
</evidence>
<dbReference type="AlphaFoldDB" id="A0A9P4LY53"/>
<keyword evidence="4" id="KW-1185">Reference proteome</keyword>
<protein>
    <recommendedName>
        <fullName evidence="2">Altered inheritance of mitochondria protein 6</fullName>
    </recommendedName>
</protein>
<comment type="caution">
    <text evidence="3">The sequence shown here is derived from an EMBL/GenBank/DDBJ whole genome shotgun (WGS) entry which is preliminary data.</text>
</comment>
<accession>A0A9P4LY53</accession>
<proteinExistence type="inferred from homology"/>
<dbReference type="InterPro" id="IPR051236">
    <property type="entry name" value="HAT_RTT109-like"/>
</dbReference>
<dbReference type="PANTHER" id="PTHR31571:SF1">
    <property type="entry name" value="ALTERED INHERITANCE OF MITOCHONDRIA PROTEIN 6"/>
    <property type="match status" value="1"/>
</dbReference>
<organism evidence="3 4">
    <name type="scientific">Saccharata proteae CBS 121410</name>
    <dbReference type="NCBI Taxonomy" id="1314787"/>
    <lineage>
        <taxon>Eukaryota</taxon>
        <taxon>Fungi</taxon>
        <taxon>Dikarya</taxon>
        <taxon>Ascomycota</taxon>
        <taxon>Pezizomycotina</taxon>
        <taxon>Dothideomycetes</taxon>
        <taxon>Dothideomycetes incertae sedis</taxon>
        <taxon>Botryosphaeriales</taxon>
        <taxon>Saccharataceae</taxon>
        <taxon>Saccharata</taxon>
    </lineage>
</organism>
<dbReference type="GO" id="GO:0008081">
    <property type="term" value="F:phosphoric diester hydrolase activity"/>
    <property type="evidence" value="ECO:0007669"/>
    <property type="project" value="InterPro"/>
</dbReference>
<gene>
    <name evidence="3" type="ORF">K490DRAFT_62800</name>
</gene>
<evidence type="ECO:0000313" key="3">
    <source>
        <dbReference type="EMBL" id="KAF2089923.1"/>
    </source>
</evidence>
<dbReference type="OrthoDB" id="4153866at2759"/>
<dbReference type="InterPro" id="IPR017946">
    <property type="entry name" value="PLC-like_Pdiesterase_TIM-brl"/>
</dbReference>
<evidence type="ECO:0000256" key="2">
    <source>
        <dbReference type="ARBA" id="ARBA00014286"/>
    </source>
</evidence>
<name>A0A9P4LY53_9PEZI</name>
<comment type="similarity">
    <text evidence="1">Belongs to the AIM6 family.</text>
</comment>
<reference evidence="3" key="1">
    <citation type="journal article" date="2020" name="Stud. Mycol.">
        <title>101 Dothideomycetes genomes: a test case for predicting lifestyles and emergence of pathogens.</title>
        <authorList>
            <person name="Haridas S."/>
            <person name="Albert R."/>
            <person name="Binder M."/>
            <person name="Bloem J."/>
            <person name="Labutti K."/>
            <person name="Salamov A."/>
            <person name="Andreopoulos B."/>
            <person name="Baker S."/>
            <person name="Barry K."/>
            <person name="Bills G."/>
            <person name="Bluhm B."/>
            <person name="Cannon C."/>
            <person name="Castanera R."/>
            <person name="Culley D."/>
            <person name="Daum C."/>
            <person name="Ezra D."/>
            <person name="Gonzalez J."/>
            <person name="Henrissat B."/>
            <person name="Kuo A."/>
            <person name="Liang C."/>
            <person name="Lipzen A."/>
            <person name="Lutzoni F."/>
            <person name="Magnuson J."/>
            <person name="Mondo S."/>
            <person name="Nolan M."/>
            <person name="Ohm R."/>
            <person name="Pangilinan J."/>
            <person name="Park H.-J."/>
            <person name="Ramirez L."/>
            <person name="Alfaro M."/>
            <person name="Sun H."/>
            <person name="Tritt A."/>
            <person name="Yoshinaga Y."/>
            <person name="Zwiers L.-H."/>
            <person name="Turgeon B."/>
            <person name="Goodwin S."/>
            <person name="Spatafora J."/>
            <person name="Crous P."/>
            <person name="Grigoriev I."/>
        </authorList>
    </citation>
    <scope>NUCLEOTIDE SEQUENCE</scope>
    <source>
        <strain evidence="3">CBS 121410</strain>
    </source>
</reference>
<dbReference type="SUPFAM" id="SSF51695">
    <property type="entry name" value="PLC-like phosphodiesterases"/>
    <property type="match status" value="1"/>
</dbReference>